<keyword evidence="1" id="KW-0175">Coiled coil</keyword>
<dbReference type="EMBL" id="SJTH01000126">
    <property type="protein sequence ID" value="TCJ00011.1"/>
    <property type="molecule type" value="Genomic_DNA"/>
</dbReference>
<dbReference type="AlphaFoldDB" id="A0A4R1AS26"/>
<evidence type="ECO:0000313" key="4">
    <source>
        <dbReference type="Proteomes" id="UP000293846"/>
    </source>
</evidence>
<dbReference type="OrthoDB" id="2616985at2"/>
<accession>A0A4R1AS26</accession>
<evidence type="ECO:0000256" key="1">
    <source>
        <dbReference type="SAM" id="Coils"/>
    </source>
</evidence>
<sequence length="228" mass="26323">MSKRRLTNRELNKQLNDMQNIDKLLNKSKKQYKNNNIQKSNKPSNSQKSKGDNSKQITLTSHCLLRAKERFKMDEPSAIGYFRSKLSTAKKIGLVISEDGSPCILYANGRVGMYVSLDHTEMKTVIKHESVTYEPIKSKVAELHAKEFRKIARKETTYKRRLENSILEVNLEIANLELRKHRTRSISVKNACEARIAALRLHIKEKEDEIEEIIATRRQIARSMVSVV</sequence>
<dbReference type="Proteomes" id="UP000293846">
    <property type="component" value="Unassembled WGS sequence"/>
</dbReference>
<evidence type="ECO:0000256" key="2">
    <source>
        <dbReference type="SAM" id="MobiDB-lite"/>
    </source>
</evidence>
<keyword evidence="4" id="KW-1185">Reference proteome</keyword>
<reference evidence="3 4" key="1">
    <citation type="submission" date="2019-03" db="EMBL/GenBank/DDBJ databases">
        <authorList>
            <person name="Jensen L."/>
            <person name="Storgaard J."/>
            <person name="Sulaj E."/>
            <person name="Schramm A."/>
            <person name="Marshall I.P.G."/>
        </authorList>
    </citation>
    <scope>NUCLEOTIDE SEQUENCE [LARGE SCALE GENOMIC DNA]</scope>
    <source>
        <strain evidence="3 4">2017H2G3</strain>
    </source>
</reference>
<gene>
    <name evidence="3" type="ORF">E0Y62_26980</name>
</gene>
<proteinExistence type="predicted"/>
<evidence type="ECO:0000313" key="3">
    <source>
        <dbReference type="EMBL" id="TCJ00011.1"/>
    </source>
</evidence>
<comment type="caution">
    <text evidence="3">The sequence shown here is derived from an EMBL/GenBank/DDBJ whole genome shotgun (WGS) entry which is preliminary data.</text>
</comment>
<protein>
    <submittedName>
        <fullName evidence="3">Uncharacterized protein</fullName>
    </submittedName>
</protein>
<organism evidence="3 4">
    <name type="scientific">Cytobacillus praedii</name>
    <dbReference type="NCBI Taxonomy" id="1742358"/>
    <lineage>
        <taxon>Bacteria</taxon>
        <taxon>Bacillati</taxon>
        <taxon>Bacillota</taxon>
        <taxon>Bacilli</taxon>
        <taxon>Bacillales</taxon>
        <taxon>Bacillaceae</taxon>
        <taxon>Cytobacillus</taxon>
    </lineage>
</organism>
<feature type="coiled-coil region" evidence="1">
    <location>
        <begin position="159"/>
        <end position="223"/>
    </location>
</feature>
<dbReference type="RefSeq" id="WP_131239695.1">
    <property type="nucleotide sequence ID" value="NZ_SJTH01000126.1"/>
</dbReference>
<feature type="region of interest" description="Disordered" evidence="2">
    <location>
        <begin position="31"/>
        <end position="59"/>
    </location>
</feature>
<name>A0A4R1AS26_9BACI</name>
<feature type="compositionally biased region" description="Low complexity" evidence="2">
    <location>
        <begin position="33"/>
        <end position="48"/>
    </location>
</feature>